<evidence type="ECO:0000256" key="1">
    <source>
        <dbReference type="SAM" id="MobiDB-lite"/>
    </source>
</evidence>
<sequence length="950" mass="99472">MSKPEEDTDASKRMHDYLLTKQRRKEDYWLRKYGRQHQAPSALPPLKQPGGRQPMFQANGPIGSFPHHINPDRMHKASAVPYHPAVPLPPIKQSPSKESPADPALGMQKQSSARSGRNVGPAQIRQMAEADVATVTKAGVEASAFPSTAIEGVYSSAFLPLPPLAVASPPHRQVSPTALVVMEGRALGHGLNGGASGPILAHPSTLAAMASSSAVISMASEGALAAYHPAPSPQRSQPAHHPAVRNLQMELSVLKSIKGREDTLDRLRVACDKLDGSFGGVAPLVLTQTDPLIRLFYRLVGTLRQRTLDTIESIAAWQRKTGGNREPFIYYGTDYLLSMGADLKFLDQQAFLSTRLIQTKAVDDPFLLDVTPDGIPIEEATTCDLRRGGMRFSSEALRIRMARRVLSAYKDRLAAAHQATALLTAEEEDSSAAAAGERALQEFLKEQQQRKATESMEDGTTGTAVPEAFLAVQEQEAESGTVSEAVLPPPEQLEGGEIMLGTAFVETAELGGDEDCVRASHQEDTLVRPSQHQDPAGGEAVHDADNDHSKEGAAALPGTVVDGLEGAAALPGTIVDGLEGAAALPGTVVDGLEGAAALPGTVVDGLEGAAALPGTVVDGLSVETVGPIEGVENLVAPDEEAVTLLCNEEAVAEALLEGEHSNERQDDTLGQHVEGGVEDTTAAAAEDMEEGGVDDTTAAAEDMEEGGVDELLLSVLSEGEAVIDLDDGQFLDFLIGALVSSLEEPYVSSIKMGSFTVAGWEIDRQLDTLILGIEEVGGSGTNDSRYYVSDGTGQQYHVITGSSTVALAGKGSALAGRGAGSLSGWVVVEESTAADDMASMPLHGNNGEGIAAEEQVAISRLPGSIRATTEALTSSSSSPPPSSAEAVPPKTPSTDMDGRKGDMNAGPVIDLLVDDLISRLDQSRGVTPLAVSTTSTMTSTSSNHTLVTAV</sequence>
<dbReference type="Proteomes" id="UP000232323">
    <property type="component" value="Unassembled WGS sequence"/>
</dbReference>
<proteinExistence type="predicted"/>
<gene>
    <name evidence="2" type="ORF">CEUSTIGMA_g1909.t1</name>
</gene>
<feature type="compositionally biased region" description="Basic and acidic residues" evidence="1">
    <location>
        <begin position="9"/>
        <end position="21"/>
    </location>
</feature>
<dbReference type="OrthoDB" id="72282at2759"/>
<name>A0A250WVA0_9CHLO</name>
<organism evidence="2 3">
    <name type="scientific">Chlamydomonas eustigma</name>
    <dbReference type="NCBI Taxonomy" id="1157962"/>
    <lineage>
        <taxon>Eukaryota</taxon>
        <taxon>Viridiplantae</taxon>
        <taxon>Chlorophyta</taxon>
        <taxon>core chlorophytes</taxon>
        <taxon>Chlorophyceae</taxon>
        <taxon>CS clade</taxon>
        <taxon>Chlamydomonadales</taxon>
        <taxon>Chlamydomonadaceae</taxon>
        <taxon>Chlamydomonas</taxon>
    </lineage>
</organism>
<accession>A0A250WVA0</accession>
<feature type="region of interest" description="Disordered" evidence="1">
    <location>
        <begin position="523"/>
        <end position="546"/>
    </location>
</feature>
<protein>
    <submittedName>
        <fullName evidence="2">Uncharacterized protein</fullName>
    </submittedName>
</protein>
<dbReference type="EMBL" id="BEGY01000007">
    <property type="protein sequence ID" value="GAX74460.1"/>
    <property type="molecule type" value="Genomic_DNA"/>
</dbReference>
<dbReference type="AlphaFoldDB" id="A0A250WVA0"/>
<dbReference type="STRING" id="1157962.A0A250WVA0"/>
<evidence type="ECO:0000313" key="2">
    <source>
        <dbReference type="EMBL" id="GAX74460.1"/>
    </source>
</evidence>
<reference evidence="2 3" key="1">
    <citation type="submission" date="2017-08" db="EMBL/GenBank/DDBJ databases">
        <title>Acidophilic green algal genome provides insights into adaptation to an acidic environment.</title>
        <authorList>
            <person name="Hirooka S."/>
            <person name="Hirose Y."/>
            <person name="Kanesaki Y."/>
            <person name="Higuchi S."/>
            <person name="Fujiwara T."/>
            <person name="Onuma R."/>
            <person name="Era A."/>
            <person name="Ohbayashi R."/>
            <person name="Uzuka A."/>
            <person name="Nozaki H."/>
            <person name="Yoshikawa H."/>
            <person name="Miyagishima S.Y."/>
        </authorList>
    </citation>
    <scope>NUCLEOTIDE SEQUENCE [LARGE SCALE GENOMIC DNA]</scope>
    <source>
        <strain evidence="2 3">NIES-2499</strain>
    </source>
</reference>
<feature type="region of interest" description="Disordered" evidence="1">
    <location>
        <begin position="85"/>
        <end position="121"/>
    </location>
</feature>
<comment type="caution">
    <text evidence="2">The sequence shown here is derived from an EMBL/GenBank/DDBJ whole genome shotgun (WGS) entry which is preliminary data.</text>
</comment>
<evidence type="ECO:0000313" key="3">
    <source>
        <dbReference type="Proteomes" id="UP000232323"/>
    </source>
</evidence>
<feature type="region of interest" description="Disordered" evidence="1">
    <location>
        <begin position="1"/>
        <end position="21"/>
    </location>
</feature>
<keyword evidence="3" id="KW-1185">Reference proteome</keyword>
<feature type="region of interest" description="Disordered" evidence="1">
    <location>
        <begin position="868"/>
        <end position="905"/>
    </location>
</feature>